<dbReference type="Gene3D" id="1.25.40.390">
    <property type="match status" value="1"/>
</dbReference>
<dbReference type="AlphaFoldDB" id="A0A6J4I1S4"/>
<dbReference type="SUPFAM" id="SSF48452">
    <property type="entry name" value="TPR-like"/>
    <property type="match status" value="1"/>
</dbReference>
<reference evidence="1" key="1">
    <citation type="submission" date="2020-02" db="EMBL/GenBank/DDBJ databases">
        <authorList>
            <person name="Meier V. D."/>
        </authorList>
    </citation>
    <scope>NUCLEOTIDE SEQUENCE</scope>
    <source>
        <strain evidence="1">AVDCRST_MAG95</strain>
    </source>
</reference>
<keyword evidence="1" id="KW-0449">Lipoprotein</keyword>
<gene>
    <name evidence="1" type="ORF">AVDCRST_MAG95-1297</name>
</gene>
<sequence>MNANNDPRIFVYGENLVGQVKPLSYGSSTARNIPGVYSRIGATLQADDTEVPIFTNAQVQFAKAEGVIEGLTTGDAALLYNEGIKASWQFWGVYDEATYTAFIADPDIAYNPATGLQKIITQKWVHQFLNGFEAWTDWRRTGFPVLAPAEDQIDSRGIPLRQSYPSTASALNEAGYKAAVARQGSDENYTPVWWDK</sequence>
<organism evidence="1">
    <name type="scientific">uncultured Adhaeribacter sp</name>
    <dbReference type="NCBI Taxonomy" id="448109"/>
    <lineage>
        <taxon>Bacteria</taxon>
        <taxon>Pseudomonadati</taxon>
        <taxon>Bacteroidota</taxon>
        <taxon>Cytophagia</taxon>
        <taxon>Cytophagales</taxon>
        <taxon>Hymenobacteraceae</taxon>
        <taxon>Adhaeribacter</taxon>
        <taxon>environmental samples</taxon>
    </lineage>
</organism>
<dbReference type="InterPro" id="IPR011990">
    <property type="entry name" value="TPR-like_helical_dom_sf"/>
</dbReference>
<dbReference type="InterPro" id="IPR041662">
    <property type="entry name" value="SusD-like_2"/>
</dbReference>
<dbReference type="Pfam" id="PF12771">
    <property type="entry name" value="SusD-like_2"/>
    <property type="match status" value="1"/>
</dbReference>
<proteinExistence type="predicted"/>
<dbReference type="EMBL" id="CADCTJ010000401">
    <property type="protein sequence ID" value="CAA9237790.1"/>
    <property type="molecule type" value="Genomic_DNA"/>
</dbReference>
<accession>A0A6J4I1S4</accession>
<protein>
    <submittedName>
        <fullName evidence="1">Cell surface glycan-binding lipoprotein, utilization system for glycans and polysaccharides (PUL), SusD family</fullName>
    </submittedName>
</protein>
<evidence type="ECO:0000313" key="1">
    <source>
        <dbReference type="EMBL" id="CAA9237790.1"/>
    </source>
</evidence>
<name>A0A6J4I1S4_9BACT</name>